<dbReference type="Gene3D" id="3.40.50.720">
    <property type="entry name" value="NAD(P)-binding Rossmann-like Domain"/>
    <property type="match status" value="1"/>
</dbReference>
<dbReference type="Pfam" id="PF13380">
    <property type="entry name" value="CoA_binding_2"/>
    <property type="match status" value="1"/>
</dbReference>
<feature type="domain" description="CoA-binding" evidence="6">
    <location>
        <begin position="6"/>
        <end position="98"/>
    </location>
</feature>
<dbReference type="PANTHER" id="PTHR43334">
    <property type="entry name" value="ACETATE--COA LIGASE [ADP-FORMING]"/>
    <property type="match status" value="1"/>
</dbReference>
<dbReference type="AlphaFoldDB" id="A0AAV3UNK5"/>
<dbReference type="InterPro" id="IPR016102">
    <property type="entry name" value="Succinyl-CoA_synth-like"/>
</dbReference>
<dbReference type="Proteomes" id="UP001501729">
    <property type="component" value="Unassembled WGS sequence"/>
</dbReference>
<evidence type="ECO:0000256" key="2">
    <source>
        <dbReference type="ARBA" id="ARBA00012957"/>
    </source>
</evidence>
<dbReference type="RefSeq" id="WP_227777503.1">
    <property type="nucleotide sequence ID" value="NZ_BAABKX010000019.1"/>
</dbReference>
<gene>
    <name evidence="7" type="ORF">GCM10025751_46490</name>
</gene>
<dbReference type="EMBL" id="BAABKX010000019">
    <property type="protein sequence ID" value="GAA5060872.1"/>
    <property type="molecule type" value="Genomic_DNA"/>
</dbReference>
<dbReference type="InterPro" id="IPR003781">
    <property type="entry name" value="CoA-bd"/>
</dbReference>
<dbReference type="InterPro" id="IPR032875">
    <property type="entry name" value="Succ_CoA_lig_flav_dom"/>
</dbReference>
<dbReference type="SMART" id="SM00881">
    <property type="entry name" value="CoA_binding"/>
    <property type="match status" value="1"/>
</dbReference>
<dbReference type="GO" id="GO:0005524">
    <property type="term" value="F:ATP binding"/>
    <property type="evidence" value="ECO:0007669"/>
    <property type="project" value="UniProtKB-KW"/>
</dbReference>
<proteinExistence type="predicted"/>
<reference evidence="7 8" key="1">
    <citation type="journal article" date="2019" name="Int. J. Syst. Evol. Microbiol.">
        <title>The Global Catalogue of Microorganisms (GCM) 10K type strain sequencing project: providing services to taxonomists for standard genome sequencing and annotation.</title>
        <authorList>
            <consortium name="The Broad Institute Genomics Platform"/>
            <consortium name="The Broad Institute Genome Sequencing Center for Infectious Disease"/>
            <person name="Wu L."/>
            <person name="Ma J."/>
        </authorList>
    </citation>
    <scope>NUCLEOTIDE SEQUENCE [LARGE SCALE GENOMIC DNA]</scope>
    <source>
        <strain evidence="7 8">JCM 17504</strain>
    </source>
</reference>
<evidence type="ECO:0000259" key="6">
    <source>
        <dbReference type="SMART" id="SM00881"/>
    </source>
</evidence>
<dbReference type="GO" id="GO:0043758">
    <property type="term" value="F:acetate-CoA ligase (ADP-forming) activity"/>
    <property type="evidence" value="ECO:0007669"/>
    <property type="project" value="UniProtKB-EC"/>
</dbReference>
<evidence type="ECO:0000256" key="5">
    <source>
        <dbReference type="ARBA" id="ARBA00022840"/>
    </source>
</evidence>
<evidence type="ECO:0000313" key="8">
    <source>
        <dbReference type="Proteomes" id="UP001501729"/>
    </source>
</evidence>
<name>A0AAV3UNK5_9EURY</name>
<dbReference type="Pfam" id="PF13607">
    <property type="entry name" value="Succ_CoA_lig"/>
    <property type="match status" value="1"/>
</dbReference>
<dbReference type="Gene3D" id="3.40.50.261">
    <property type="entry name" value="Succinyl-CoA synthetase domains"/>
    <property type="match status" value="2"/>
</dbReference>
<comment type="catalytic activity">
    <reaction evidence="1">
        <text>acetate + ATP + CoA = acetyl-CoA + ADP + phosphate</text>
        <dbReference type="Rhea" id="RHEA:15081"/>
        <dbReference type="ChEBI" id="CHEBI:30089"/>
        <dbReference type="ChEBI" id="CHEBI:30616"/>
        <dbReference type="ChEBI" id="CHEBI:43474"/>
        <dbReference type="ChEBI" id="CHEBI:57287"/>
        <dbReference type="ChEBI" id="CHEBI:57288"/>
        <dbReference type="ChEBI" id="CHEBI:456216"/>
        <dbReference type="EC" id="6.2.1.13"/>
    </reaction>
</comment>
<evidence type="ECO:0000256" key="4">
    <source>
        <dbReference type="ARBA" id="ARBA00022741"/>
    </source>
</evidence>
<keyword evidence="5" id="KW-0067">ATP-binding</keyword>
<dbReference type="PANTHER" id="PTHR43334:SF1">
    <property type="entry name" value="3-HYDROXYPROPIONATE--COA LIGASE [ADP-FORMING]"/>
    <property type="match status" value="1"/>
</dbReference>
<evidence type="ECO:0000256" key="1">
    <source>
        <dbReference type="ARBA" id="ARBA00001619"/>
    </source>
</evidence>
<evidence type="ECO:0000256" key="3">
    <source>
        <dbReference type="ARBA" id="ARBA00022598"/>
    </source>
</evidence>
<keyword evidence="8" id="KW-1185">Reference proteome</keyword>
<dbReference type="EC" id="6.2.1.13" evidence="2"/>
<keyword evidence="3" id="KW-0436">Ligase</keyword>
<keyword evidence="4" id="KW-0547">Nucleotide-binding</keyword>
<evidence type="ECO:0000313" key="7">
    <source>
        <dbReference type="EMBL" id="GAA5060872.1"/>
    </source>
</evidence>
<organism evidence="7 8">
    <name type="scientific">Haladaptatus pallidirubidus</name>
    <dbReference type="NCBI Taxonomy" id="1008152"/>
    <lineage>
        <taxon>Archaea</taxon>
        <taxon>Methanobacteriati</taxon>
        <taxon>Methanobacteriota</taxon>
        <taxon>Stenosarchaea group</taxon>
        <taxon>Halobacteria</taxon>
        <taxon>Halobacteriales</taxon>
        <taxon>Haladaptataceae</taxon>
        <taxon>Haladaptatus</taxon>
    </lineage>
</organism>
<dbReference type="SUPFAM" id="SSF51735">
    <property type="entry name" value="NAD(P)-binding Rossmann-fold domains"/>
    <property type="match status" value="1"/>
</dbReference>
<accession>A0AAV3UNK5</accession>
<dbReference type="GeneID" id="68615639"/>
<sequence>MGVSTLFDPDGIAVIGASKTPGKLGNDAMSNIEVYDTEIYPVNPSSSGTVFGYEFVDSVQETDADLAFCCVPGPLQPEVLEECGEAGVDAAVIFAGGFAEAGDEGKELQEAVATIADEYDITVLGPNTAGYAIPHNDLYGSFVPRIRDVNSGNIGLVTQSAGVGITMSFQLTREGYGVSAMFGLGNRMNTEFADVIPLLDADPRTDAIVMHVEGTEDVDALLDACQSSETPIVAYKVGKHDIADLAQAHTAAPAQENAIYEDGFNHPGLVTVSSTTELIDAGRVLADSPTPNGTNVGIVTAQAGPGIIITDYLKGTDATFPNLTNETRERLDDILPGITYTENPVDTGRPMPEFGEVVDTVTRDDRIDIVLVYEIYEDSLGYPVDELSKLSTEVDKPILFTVAGPDHALEDERREMENLGIPTFNTPERGAQAVGALIDSTTKSD</sequence>
<dbReference type="InterPro" id="IPR036291">
    <property type="entry name" value="NAD(P)-bd_dom_sf"/>
</dbReference>
<dbReference type="InterPro" id="IPR051538">
    <property type="entry name" value="Acyl-CoA_Synth/Transferase"/>
</dbReference>
<protein>
    <recommendedName>
        <fullName evidence="2">acetate--CoA ligase (ADP-forming)</fullName>
        <ecNumber evidence="2">6.2.1.13</ecNumber>
    </recommendedName>
</protein>
<comment type="caution">
    <text evidence="7">The sequence shown here is derived from an EMBL/GenBank/DDBJ whole genome shotgun (WGS) entry which is preliminary data.</text>
</comment>
<dbReference type="SUPFAM" id="SSF52210">
    <property type="entry name" value="Succinyl-CoA synthetase domains"/>
    <property type="match status" value="2"/>
</dbReference>